<dbReference type="InterPro" id="IPR005000">
    <property type="entry name" value="Aldolase/citrate-lyase_domain"/>
</dbReference>
<evidence type="ECO:0000256" key="3">
    <source>
        <dbReference type="ARBA" id="ARBA00022842"/>
    </source>
</evidence>
<dbReference type="GO" id="GO:0016829">
    <property type="term" value="F:lyase activity"/>
    <property type="evidence" value="ECO:0007669"/>
    <property type="project" value="UniProtKB-KW"/>
</dbReference>
<feature type="domain" description="HpcH/HpaI aldolase/citrate lyase" evidence="6">
    <location>
        <begin position="9"/>
        <end position="210"/>
    </location>
</feature>
<dbReference type="Proteomes" id="UP001165074">
    <property type="component" value="Unassembled WGS sequence"/>
</dbReference>
<evidence type="ECO:0000313" key="8">
    <source>
        <dbReference type="Proteomes" id="UP001165074"/>
    </source>
</evidence>
<dbReference type="SUPFAM" id="SSF51621">
    <property type="entry name" value="Phosphoenolpyruvate/pyruvate domain"/>
    <property type="match status" value="1"/>
</dbReference>
<dbReference type="EMBL" id="BSTK01000030">
    <property type="protein sequence ID" value="GLY92535.1"/>
    <property type="molecule type" value="Genomic_DNA"/>
</dbReference>
<evidence type="ECO:0000313" key="7">
    <source>
        <dbReference type="EMBL" id="GLY92535.1"/>
    </source>
</evidence>
<keyword evidence="7" id="KW-0456">Lyase</keyword>
<comment type="caution">
    <text evidence="7">The sequence shown here is derived from an EMBL/GenBank/DDBJ whole genome shotgun (WGS) entry which is preliminary data.</text>
</comment>
<protein>
    <submittedName>
        <fullName evidence="7">Citryl-CoA lyase</fullName>
    </submittedName>
</protein>
<keyword evidence="8" id="KW-1185">Reference proteome</keyword>
<feature type="binding site" evidence="5">
    <location>
        <position position="142"/>
    </location>
    <ligand>
        <name>Mg(2+)</name>
        <dbReference type="ChEBI" id="CHEBI:18420"/>
    </ligand>
</feature>
<feature type="binding site" evidence="5">
    <location>
        <position position="116"/>
    </location>
    <ligand>
        <name>Mg(2+)</name>
        <dbReference type="ChEBI" id="CHEBI:18420"/>
    </ligand>
</feature>
<dbReference type="RefSeq" id="WP_285584811.1">
    <property type="nucleotide sequence ID" value="NZ_BSTK01000030.1"/>
</dbReference>
<sequence>MDLSRASTFLFVPGDRPERFDKAQASGADVVIIDLEDGVAPSQREKARAHVVSWLSTGRQAAVRISAIGTEDHLLDLAALRCGIEAVVVPKSESAADLARVASALSNEVKIVALIETARGVVEATNLAAATAVVRLALGNVDLAAEIGVDPDDHQALLHVRSQLSLASSAAGLTGPIDGVTTAIRDTHRVHADAQHGASLGFRGKLCIHPHQVSQARAGLAPSAQQVAWAESILAEVANGAARVVGEAMVDRPVEERARDILWRSGHRRDAD</sequence>
<keyword evidence="3 5" id="KW-0460">Magnesium</keyword>
<dbReference type="PANTHER" id="PTHR32308">
    <property type="entry name" value="LYASE BETA SUBUNIT, PUTATIVE (AFU_ORTHOLOGUE AFUA_4G13030)-RELATED"/>
    <property type="match status" value="1"/>
</dbReference>
<evidence type="ECO:0000256" key="1">
    <source>
        <dbReference type="ARBA" id="ARBA00001946"/>
    </source>
</evidence>
<evidence type="ECO:0000259" key="6">
    <source>
        <dbReference type="Pfam" id="PF03328"/>
    </source>
</evidence>
<keyword evidence="2 5" id="KW-0479">Metal-binding</keyword>
<name>A0A9W6SCZ6_9ACTN</name>
<evidence type="ECO:0000256" key="2">
    <source>
        <dbReference type="ARBA" id="ARBA00022723"/>
    </source>
</evidence>
<dbReference type="Pfam" id="PF03328">
    <property type="entry name" value="HpcH_HpaI"/>
    <property type="match status" value="1"/>
</dbReference>
<dbReference type="AlphaFoldDB" id="A0A9W6SCZ6"/>
<dbReference type="InterPro" id="IPR015813">
    <property type="entry name" value="Pyrv/PenolPyrv_kinase-like_dom"/>
</dbReference>
<accession>A0A9W6SCZ6</accession>
<evidence type="ECO:0000256" key="4">
    <source>
        <dbReference type="PIRSR" id="PIRSR015582-1"/>
    </source>
</evidence>
<dbReference type="InterPro" id="IPR040442">
    <property type="entry name" value="Pyrv_kinase-like_dom_sf"/>
</dbReference>
<evidence type="ECO:0000256" key="5">
    <source>
        <dbReference type="PIRSR" id="PIRSR015582-2"/>
    </source>
</evidence>
<dbReference type="PANTHER" id="PTHR32308:SF10">
    <property type="entry name" value="CITRATE LYASE SUBUNIT BETA"/>
    <property type="match status" value="1"/>
</dbReference>
<dbReference type="GO" id="GO:0000287">
    <property type="term" value="F:magnesium ion binding"/>
    <property type="evidence" value="ECO:0007669"/>
    <property type="project" value="TreeGrafter"/>
</dbReference>
<feature type="binding site" evidence="4">
    <location>
        <position position="64"/>
    </location>
    <ligand>
        <name>substrate</name>
    </ligand>
</feature>
<comment type="cofactor">
    <cofactor evidence="1">
        <name>Mg(2+)</name>
        <dbReference type="ChEBI" id="CHEBI:18420"/>
    </cofactor>
</comment>
<organism evidence="7 8">
    <name type="scientific">Actinoallomurus iriomotensis</name>
    <dbReference type="NCBI Taxonomy" id="478107"/>
    <lineage>
        <taxon>Bacteria</taxon>
        <taxon>Bacillati</taxon>
        <taxon>Actinomycetota</taxon>
        <taxon>Actinomycetes</taxon>
        <taxon>Streptosporangiales</taxon>
        <taxon>Thermomonosporaceae</taxon>
        <taxon>Actinoallomurus</taxon>
    </lineage>
</organism>
<dbReference type="Gene3D" id="3.20.20.60">
    <property type="entry name" value="Phosphoenolpyruvate-binding domains"/>
    <property type="match status" value="1"/>
</dbReference>
<feature type="binding site" evidence="4">
    <location>
        <position position="116"/>
    </location>
    <ligand>
        <name>substrate</name>
    </ligand>
</feature>
<gene>
    <name evidence="7" type="ORF">Airi02_104630</name>
</gene>
<reference evidence="7" key="1">
    <citation type="submission" date="2023-03" db="EMBL/GenBank/DDBJ databases">
        <title>Actinoallomurus iriomotensis NBRC 103684.</title>
        <authorList>
            <person name="Ichikawa N."/>
            <person name="Sato H."/>
            <person name="Tonouchi N."/>
        </authorList>
    </citation>
    <scope>NUCLEOTIDE SEQUENCE</scope>
    <source>
        <strain evidence="7">NBRC 103684</strain>
    </source>
</reference>
<dbReference type="PIRSF" id="PIRSF015582">
    <property type="entry name" value="Cit_lyase_B"/>
    <property type="match status" value="1"/>
</dbReference>
<dbReference type="InterPro" id="IPR011206">
    <property type="entry name" value="Citrate_lyase_beta/mcl1/mcl2"/>
</dbReference>
<proteinExistence type="predicted"/>
<dbReference type="GO" id="GO:0006107">
    <property type="term" value="P:oxaloacetate metabolic process"/>
    <property type="evidence" value="ECO:0007669"/>
    <property type="project" value="TreeGrafter"/>
</dbReference>